<dbReference type="RefSeq" id="WP_010500148.1">
    <property type="nucleotide sequence ID" value="NZ_JQBK01000163.1"/>
</dbReference>
<evidence type="ECO:0000313" key="3">
    <source>
        <dbReference type="Proteomes" id="UP000051491"/>
    </source>
</evidence>
<organism evidence="1 3">
    <name type="scientific">Ligilactobacillus acidipiscis</name>
    <dbReference type="NCBI Taxonomy" id="89059"/>
    <lineage>
        <taxon>Bacteria</taxon>
        <taxon>Bacillati</taxon>
        <taxon>Bacillota</taxon>
        <taxon>Bacilli</taxon>
        <taxon>Lactobacillales</taxon>
        <taxon>Lactobacillaceae</taxon>
        <taxon>Ligilactobacillus</taxon>
    </lineage>
</organism>
<reference evidence="1 3" key="1">
    <citation type="journal article" date="2015" name="Genome Announc.">
        <title>Expanding the biotechnology potential of lactobacilli through comparative genomics of 213 strains and associated genera.</title>
        <authorList>
            <person name="Sun Z."/>
            <person name="Harris H.M."/>
            <person name="McCann A."/>
            <person name="Guo C."/>
            <person name="Argimon S."/>
            <person name="Zhang W."/>
            <person name="Yang X."/>
            <person name="Jeffery I.B."/>
            <person name="Cooney J.C."/>
            <person name="Kagawa T.F."/>
            <person name="Liu W."/>
            <person name="Song Y."/>
            <person name="Salvetti E."/>
            <person name="Wrobel A."/>
            <person name="Rasinkangas P."/>
            <person name="Parkhill J."/>
            <person name="Rea M.C."/>
            <person name="O'Sullivan O."/>
            <person name="Ritari J."/>
            <person name="Douillard F.P."/>
            <person name="Paul Ross R."/>
            <person name="Yang R."/>
            <person name="Briner A.E."/>
            <person name="Felis G.E."/>
            <person name="de Vos W.M."/>
            <person name="Barrangou R."/>
            <person name="Klaenhammer T.R."/>
            <person name="Caufield P.W."/>
            <person name="Cui Y."/>
            <person name="Zhang H."/>
            <person name="O'Toole P.W."/>
        </authorList>
    </citation>
    <scope>NUCLEOTIDE SEQUENCE [LARGE SCALE GENOMIC DNA]</scope>
    <source>
        <strain evidence="1 3">DSM 15353</strain>
    </source>
</reference>
<reference evidence="2" key="2">
    <citation type="submission" date="2016-11" db="EMBL/GenBank/DDBJ databases">
        <authorList>
            <person name="Jaros S."/>
            <person name="Januszkiewicz K."/>
            <person name="Wedrychowicz H."/>
        </authorList>
    </citation>
    <scope>NUCLEOTIDE SEQUENCE [LARGE SCALE GENOMIC DNA]</scope>
    <source>
        <strain evidence="2">ACA-DC 1533</strain>
    </source>
</reference>
<dbReference type="GeneID" id="95348429"/>
<sequence length="85" mass="9884">MTLTEEEKQFIEKKLKIIVEEKLKIIARPQEGFNVTGAYEYVGVGPTTFWKWRKKGLIKPVFIDGIQLFRKKDLDRLLSGEGGER</sequence>
<accession>A0A0R2JL09</accession>
<dbReference type="PATRIC" id="fig|89059.3.peg.648"/>
<dbReference type="EMBL" id="JQBK01000163">
    <property type="protein sequence ID" value="KRN77931.1"/>
    <property type="molecule type" value="Genomic_DNA"/>
</dbReference>
<reference evidence="4" key="3">
    <citation type="submission" date="2016-11" db="EMBL/GenBank/DDBJ databases">
        <authorList>
            <person name="Papadimitriou K."/>
        </authorList>
    </citation>
    <scope>NUCLEOTIDE SEQUENCE [LARGE SCALE GENOMIC DNA]</scope>
    <source>
        <strain evidence="4">ACA-DC 1533</strain>
    </source>
</reference>
<name>A0A0R2JL09_9LACO</name>
<evidence type="ECO:0000313" key="1">
    <source>
        <dbReference type="EMBL" id="KRN77931.1"/>
    </source>
</evidence>
<dbReference type="STRING" id="89059.LAC1533_0337"/>
<dbReference type="InterPro" id="IPR009061">
    <property type="entry name" value="DNA-bd_dom_put_sf"/>
</dbReference>
<dbReference type="AlphaFoldDB" id="A0A0R2JL09"/>
<dbReference type="Proteomes" id="UP000190935">
    <property type="component" value="Chromosome I"/>
</dbReference>
<evidence type="ECO:0000313" key="4">
    <source>
        <dbReference type="Proteomes" id="UP000190935"/>
    </source>
</evidence>
<dbReference type="OrthoDB" id="5298532at2"/>
<protein>
    <recommendedName>
        <fullName evidence="5">Helix-turn-helix domain-containing protein</fullName>
    </recommendedName>
</protein>
<dbReference type="SUPFAM" id="SSF46955">
    <property type="entry name" value="Putative DNA-binding domain"/>
    <property type="match status" value="1"/>
</dbReference>
<evidence type="ECO:0000313" key="2">
    <source>
        <dbReference type="EMBL" id="SFV39757.1"/>
    </source>
</evidence>
<evidence type="ECO:0008006" key="5">
    <source>
        <dbReference type="Google" id="ProtNLM"/>
    </source>
</evidence>
<dbReference type="Proteomes" id="UP000051491">
    <property type="component" value="Unassembled WGS sequence"/>
</dbReference>
<dbReference type="KEGG" id="laca:LAC1533_0337"/>
<proteinExistence type="predicted"/>
<dbReference type="EMBL" id="LT630287">
    <property type="protein sequence ID" value="SFV39757.1"/>
    <property type="molecule type" value="Genomic_DNA"/>
</dbReference>
<gene>
    <name evidence="1" type="ORF">IV43_GL000627</name>
    <name evidence="2" type="ORF">LAC1533_0337</name>
</gene>